<dbReference type="Proteomes" id="UP001480595">
    <property type="component" value="Unassembled WGS sequence"/>
</dbReference>
<evidence type="ECO:0000256" key="6">
    <source>
        <dbReference type="SAM" id="Phobius"/>
    </source>
</evidence>
<gene>
    <name evidence="8" type="ORF">PG994_015112</name>
</gene>
<sequence>MGEVPDADVIVVAASWALAPLATISFGLRIWCRMFRVGVLWWDDLVLGISVLAIIMSAAFTTAMFRAGWSAEPVPHGRPVAFYLATGSCTAVAAGLGKTAYVMTLLRLTTEPWIRRVLCFFVVSLNMVLWLGALSSWARLCEESTSRLLGAAHSGGPYLPGRCWPQRYVVGAIAIATVYTGMIDLTLALAPRGIVRNLHMHKRHKIGISTSMSVSALAIGPLVMVIQSLLAEMPENNLACTLARNPVHPLRGRARGYRLFPTIPVLRAFFSKYDLKRT</sequence>
<feature type="transmembrane region" description="Helical" evidence="6">
    <location>
        <begin position="12"/>
        <end position="32"/>
    </location>
</feature>
<keyword evidence="9" id="KW-1185">Reference proteome</keyword>
<dbReference type="InterPro" id="IPR049326">
    <property type="entry name" value="Rhodopsin_dom_fungi"/>
</dbReference>
<keyword evidence="2 6" id="KW-0812">Transmembrane</keyword>
<reference evidence="8 9" key="1">
    <citation type="submission" date="2023-01" db="EMBL/GenBank/DDBJ databases">
        <title>Analysis of 21 Apiospora genomes using comparative genomics revels a genus with tremendous synthesis potential of carbohydrate active enzymes and secondary metabolites.</title>
        <authorList>
            <person name="Sorensen T."/>
        </authorList>
    </citation>
    <scope>NUCLEOTIDE SEQUENCE [LARGE SCALE GENOMIC DNA]</scope>
    <source>
        <strain evidence="8 9">CBS 135458</strain>
    </source>
</reference>
<comment type="caution">
    <text evidence="8">The sequence shown here is derived from an EMBL/GenBank/DDBJ whole genome shotgun (WGS) entry which is preliminary data.</text>
</comment>
<feature type="transmembrane region" description="Helical" evidence="6">
    <location>
        <begin position="168"/>
        <end position="190"/>
    </location>
</feature>
<dbReference type="InterPro" id="IPR052337">
    <property type="entry name" value="SAT4-like"/>
</dbReference>
<keyword evidence="4 6" id="KW-0472">Membrane</keyword>
<proteinExistence type="inferred from homology"/>
<evidence type="ECO:0000256" key="2">
    <source>
        <dbReference type="ARBA" id="ARBA00022692"/>
    </source>
</evidence>
<feature type="transmembrane region" description="Helical" evidence="6">
    <location>
        <begin position="39"/>
        <end position="60"/>
    </location>
</feature>
<organism evidence="8 9">
    <name type="scientific">Apiospora phragmitis</name>
    <dbReference type="NCBI Taxonomy" id="2905665"/>
    <lineage>
        <taxon>Eukaryota</taxon>
        <taxon>Fungi</taxon>
        <taxon>Dikarya</taxon>
        <taxon>Ascomycota</taxon>
        <taxon>Pezizomycotina</taxon>
        <taxon>Sordariomycetes</taxon>
        <taxon>Xylariomycetidae</taxon>
        <taxon>Amphisphaeriales</taxon>
        <taxon>Apiosporaceae</taxon>
        <taxon>Apiospora</taxon>
    </lineage>
</organism>
<dbReference type="PANTHER" id="PTHR33048:SF42">
    <property type="entry name" value="INTEGRAL MEMBRANE PROTEIN"/>
    <property type="match status" value="1"/>
</dbReference>
<dbReference type="EMBL" id="JAQQWL010000016">
    <property type="protein sequence ID" value="KAK8038345.1"/>
    <property type="molecule type" value="Genomic_DNA"/>
</dbReference>
<evidence type="ECO:0000313" key="9">
    <source>
        <dbReference type="Proteomes" id="UP001480595"/>
    </source>
</evidence>
<dbReference type="RefSeq" id="XP_066708197.1">
    <property type="nucleotide sequence ID" value="XM_066866521.1"/>
</dbReference>
<name>A0ABR1SXC9_9PEZI</name>
<protein>
    <recommendedName>
        <fullName evidence="7">Rhodopsin domain-containing protein</fullName>
    </recommendedName>
</protein>
<feature type="domain" description="Rhodopsin" evidence="7">
    <location>
        <begin position="28"/>
        <end position="219"/>
    </location>
</feature>
<comment type="subcellular location">
    <subcellularLocation>
        <location evidence="1">Membrane</location>
        <topology evidence="1">Multi-pass membrane protein</topology>
    </subcellularLocation>
</comment>
<comment type="similarity">
    <text evidence="5">Belongs to the SAT4 family.</text>
</comment>
<evidence type="ECO:0000259" key="7">
    <source>
        <dbReference type="Pfam" id="PF20684"/>
    </source>
</evidence>
<evidence type="ECO:0000256" key="4">
    <source>
        <dbReference type="ARBA" id="ARBA00023136"/>
    </source>
</evidence>
<evidence type="ECO:0000256" key="5">
    <source>
        <dbReference type="ARBA" id="ARBA00038359"/>
    </source>
</evidence>
<dbReference type="GeneID" id="92099584"/>
<keyword evidence="3 6" id="KW-1133">Transmembrane helix</keyword>
<feature type="transmembrane region" description="Helical" evidence="6">
    <location>
        <begin position="80"/>
        <end position="106"/>
    </location>
</feature>
<evidence type="ECO:0000313" key="8">
    <source>
        <dbReference type="EMBL" id="KAK8038345.1"/>
    </source>
</evidence>
<accession>A0ABR1SXC9</accession>
<dbReference type="Pfam" id="PF20684">
    <property type="entry name" value="Fung_rhodopsin"/>
    <property type="match status" value="1"/>
</dbReference>
<evidence type="ECO:0000256" key="1">
    <source>
        <dbReference type="ARBA" id="ARBA00004141"/>
    </source>
</evidence>
<evidence type="ECO:0000256" key="3">
    <source>
        <dbReference type="ARBA" id="ARBA00022989"/>
    </source>
</evidence>
<dbReference type="PANTHER" id="PTHR33048">
    <property type="entry name" value="PTH11-LIKE INTEGRAL MEMBRANE PROTEIN (AFU_ORTHOLOGUE AFUA_5G11245)"/>
    <property type="match status" value="1"/>
</dbReference>
<feature type="transmembrane region" description="Helical" evidence="6">
    <location>
        <begin position="118"/>
        <end position="138"/>
    </location>
</feature>
<feature type="transmembrane region" description="Helical" evidence="6">
    <location>
        <begin position="211"/>
        <end position="230"/>
    </location>
</feature>